<dbReference type="AlphaFoldDB" id="A0AAV9JCF9"/>
<evidence type="ECO:0000256" key="1">
    <source>
        <dbReference type="SAM" id="MobiDB-lite"/>
    </source>
</evidence>
<keyword evidence="3" id="KW-1185">Reference proteome</keyword>
<name>A0AAV9JCF9_9PEZI</name>
<feature type="compositionally biased region" description="Basic and acidic residues" evidence="1">
    <location>
        <begin position="186"/>
        <end position="196"/>
    </location>
</feature>
<evidence type="ECO:0000313" key="3">
    <source>
        <dbReference type="Proteomes" id="UP001324427"/>
    </source>
</evidence>
<accession>A0AAV9JCF9</accession>
<dbReference type="EMBL" id="JAVFHQ010000040">
    <property type="protein sequence ID" value="KAK4542617.1"/>
    <property type="molecule type" value="Genomic_DNA"/>
</dbReference>
<comment type="caution">
    <text evidence="2">The sequence shown here is derived from an EMBL/GenBank/DDBJ whole genome shotgun (WGS) entry which is preliminary data.</text>
</comment>
<feature type="region of interest" description="Disordered" evidence="1">
    <location>
        <begin position="186"/>
        <end position="208"/>
    </location>
</feature>
<gene>
    <name evidence="2" type="ORF">LTR36_006665</name>
</gene>
<evidence type="ECO:0008006" key="4">
    <source>
        <dbReference type="Google" id="ProtNLM"/>
    </source>
</evidence>
<reference evidence="2 3" key="1">
    <citation type="submission" date="2021-11" db="EMBL/GenBank/DDBJ databases">
        <title>Black yeast isolated from Biological Soil Crust.</title>
        <authorList>
            <person name="Kurbessoian T."/>
        </authorList>
    </citation>
    <scope>NUCLEOTIDE SEQUENCE [LARGE SCALE GENOMIC DNA]</scope>
    <source>
        <strain evidence="2 3">CCFEE 5522</strain>
    </source>
</reference>
<proteinExistence type="predicted"/>
<evidence type="ECO:0000313" key="2">
    <source>
        <dbReference type="EMBL" id="KAK4542617.1"/>
    </source>
</evidence>
<organism evidence="2 3">
    <name type="scientific">Oleoguttula mirabilis</name>
    <dbReference type="NCBI Taxonomy" id="1507867"/>
    <lineage>
        <taxon>Eukaryota</taxon>
        <taxon>Fungi</taxon>
        <taxon>Dikarya</taxon>
        <taxon>Ascomycota</taxon>
        <taxon>Pezizomycotina</taxon>
        <taxon>Dothideomycetes</taxon>
        <taxon>Dothideomycetidae</taxon>
        <taxon>Mycosphaerellales</taxon>
        <taxon>Teratosphaeriaceae</taxon>
        <taxon>Oleoguttula</taxon>
    </lineage>
</organism>
<sequence length="235" mass="26663">MVFAIPELLKQILLHSDTYALLRLQRINRRWKEVIAGTPSLRKVMLLEYSATADAQVELNTMISDGAGKDLSAAVPQRRLLGWNFIAFDFITAGVCVTALRRRRVNLTFIVVDSEDCQCAWIRRPDKRPLPVQQEMGSWREMKMLNRPLPVQVHRFGFGGSVVHHLSAGATLGCLVHCLSEDVEKESAGDPERQRWAEGGNGKQAEQDLGCAVARQSRRKQRKRSGWVLHWCRCM</sequence>
<dbReference type="Proteomes" id="UP001324427">
    <property type="component" value="Unassembled WGS sequence"/>
</dbReference>
<protein>
    <recommendedName>
        <fullName evidence="4">F-box domain-containing protein</fullName>
    </recommendedName>
</protein>